<dbReference type="AlphaFoldDB" id="A0A0F9GYL1"/>
<dbReference type="Pfam" id="PF05048">
    <property type="entry name" value="NosD"/>
    <property type="match status" value="1"/>
</dbReference>
<dbReference type="Pfam" id="PF13229">
    <property type="entry name" value="Beta_helix"/>
    <property type="match status" value="1"/>
</dbReference>
<sequence length="378" mass="43060">MPKRITYKIMKALKIGKYGVFLVCILGTIFSLNFGLDMDNKLDFKALPPLTSDFYRRLSPIYIDNLDPENNWEVFILENPWVVGTGSREDPYILNNMFIDAKGGQSCVLIKNSDSVFQIINSVFFNTSFRDFPTYFDPGQGIYLENVSHGHIINSIFYNNELFGIRAINSILIDIYHNSIYNSESTGIFFYNIRKSIIESNQIYDHSTGIYLVLSHYNSIITNNISLSRGEGLMLFRSNYSLISDNTISKATINIELLNSSHNSVEHNLLSQFTQSGIRLRWFSHHNTILRNTVLGSGSNILIGDSSKNTVLRFNNPSGYFRYEDIASNNKKDDKDDNNSEKNNENKAPPIPLLNILFIGLFLFAIITVIAIIIKYSN</sequence>
<proteinExistence type="predicted"/>
<dbReference type="InterPro" id="IPR007742">
    <property type="entry name" value="NosD_dom"/>
</dbReference>
<dbReference type="InterPro" id="IPR011050">
    <property type="entry name" value="Pectin_lyase_fold/virulence"/>
</dbReference>
<dbReference type="NCBIfam" id="TIGR03804">
    <property type="entry name" value="para_beta_helix"/>
    <property type="match status" value="1"/>
</dbReference>
<protein>
    <recommendedName>
        <fullName evidence="5">Periplasmic copper-binding protein NosD beta helix domain-containing protein</fullName>
    </recommendedName>
</protein>
<keyword evidence="1" id="KW-1133">Transmembrane helix</keyword>
<dbReference type="InterPro" id="IPR012334">
    <property type="entry name" value="Pectin_lyas_fold"/>
</dbReference>
<dbReference type="Gene3D" id="2.160.20.10">
    <property type="entry name" value="Single-stranded right-handed beta-helix, Pectin lyase-like"/>
    <property type="match status" value="2"/>
</dbReference>
<dbReference type="SMART" id="SM00710">
    <property type="entry name" value="PbH1"/>
    <property type="match status" value="8"/>
</dbReference>
<reference evidence="4" key="1">
    <citation type="journal article" date="2015" name="Nature">
        <title>Complex archaea that bridge the gap between prokaryotes and eukaryotes.</title>
        <authorList>
            <person name="Spang A."/>
            <person name="Saw J.H."/>
            <person name="Jorgensen S.L."/>
            <person name="Zaremba-Niedzwiedzka K."/>
            <person name="Martijn J."/>
            <person name="Lind A.E."/>
            <person name="van Eijk R."/>
            <person name="Schleper C."/>
            <person name="Guy L."/>
            <person name="Ettema T.J."/>
        </authorList>
    </citation>
    <scope>NUCLEOTIDE SEQUENCE</scope>
</reference>
<evidence type="ECO:0000313" key="4">
    <source>
        <dbReference type="EMBL" id="KKL68197.1"/>
    </source>
</evidence>
<evidence type="ECO:0000256" key="1">
    <source>
        <dbReference type="SAM" id="Phobius"/>
    </source>
</evidence>
<accession>A0A0F9GYL1</accession>
<feature type="domain" description="Periplasmic copper-binding protein NosD beta helix" evidence="2">
    <location>
        <begin position="229"/>
        <end position="342"/>
    </location>
</feature>
<dbReference type="SUPFAM" id="SSF51126">
    <property type="entry name" value="Pectin lyase-like"/>
    <property type="match status" value="2"/>
</dbReference>
<dbReference type="InterPro" id="IPR006626">
    <property type="entry name" value="PbH1"/>
</dbReference>
<gene>
    <name evidence="4" type="ORF">LCGC14_2127390</name>
</gene>
<feature type="domain" description="Right handed beta helix" evidence="3">
    <location>
        <begin position="107"/>
        <end position="226"/>
    </location>
</feature>
<evidence type="ECO:0008006" key="5">
    <source>
        <dbReference type="Google" id="ProtNLM"/>
    </source>
</evidence>
<evidence type="ECO:0000259" key="2">
    <source>
        <dbReference type="Pfam" id="PF05048"/>
    </source>
</evidence>
<dbReference type="InterPro" id="IPR022441">
    <property type="entry name" value="Para_beta_helix_rpt-2"/>
</dbReference>
<feature type="transmembrane region" description="Helical" evidence="1">
    <location>
        <begin position="353"/>
        <end position="374"/>
    </location>
</feature>
<dbReference type="InterPro" id="IPR039448">
    <property type="entry name" value="Beta_helix"/>
</dbReference>
<comment type="caution">
    <text evidence="4">The sequence shown here is derived from an EMBL/GenBank/DDBJ whole genome shotgun (WGS) entry which is preliminary data.</text>
</comment>
<name>A0A0F9GYL1_9ZZZZ</name>
<evidence type="ECO:0000259" key="3">
    <source>
        <dbReference type="Pfam" id="PF13229"/>
    </source>
</evidence>
<dbReference type="EMBL" id="LAZR01026607">
    <property type="protein sequence ID" value="KKL68197.1"/>
    <property type="molecule type" value="Genomic_DNA"/>
</dbReference>
<organism evidence="4">
    <name type="scientific">marine sediment metagenome</name>
    <dbReference type="NCBI Taxonomy" id="412755"/>
    <lineage>
        <taxon>unclassified sequences</taxon>
        <taxon>metagenomes</taxon>
        <taxon>ecological metagenomes</taxon>
    </lineage>
</organism>
<keyword evidence="1" id="KW-0812">Transmembrane</keyword>
<keyword evidence="1" id="KW-0472">Membrane</keyword>